<feature type="domain" description="Outer membrane protein beta-barrel" evidence="3">
    <location>
        <begin position="10"/>
        <end position="198"/>
    </location>
</feature>
<dbReference type="RefSeq" id="WP_214186264.1">
    <property type="nucleotide sequence ID" value="NZ_BSDS01000001.1"/>
</dbReference>
<name>A0A9W6LCP2_9BACT</name>
<evidence type="ECO:0000256" key="2">
    <source>
        <dbReference type="SAM" id="SignalP"/>
    </source>
</evidence>
<evidence type="ECO:0000313" key="4">
    <source>
        <dbReference type="EMBL" id="GLI37979.1"/>
    </source>
</evidence>
<dbReference type="InterPro" id="IPR027385">
    <property type="entry name" value="Beta-barrel_OMP"/>
</dbReference>
<keyword evidence="1 2" id="KW-0732">Signal</keyword>
<feature type="chain" id="PRO_5040834540" evidence="2">
    <location>
        <begin position="24"/>
        <end position="201"/>
    </location>
</feature>
<proteinExistence type="predicted"/>
<protein>
    <submittedName>
        <fullName evidence="4">Outer membrane protein</fullName>
    </submittedName>
</protein>
<gene>
    <name evidence="4" type="ORF">GHYDROH2_14800</name>
</gene>
<accession>A0A9W6LCP2</accession>
<evidence type="ECO:0000259" key="3">
    <source>
        <dbReference type="Pfam" id="PF13505"/>
    </source>
</evidence>
<feature type="signal peptide" evidence="2">
    <location>
        <begin position="1"/>
        <end position="23"/>
    </location>
</feature>
<evidence type="ECO:0000256" key="1">
    <source>
        <dbReference type="ARBA" id="ARBA00022729"/>
    </source>
</evidence>
<dbReference type="AlphaFoldDB" id="A0A9W6LCP2"/>
<dbReference type="InterPro" id="IPR011250">
    <property type="entry name" value="OMP/PagP_B-barrel"/>
</dbReference>
<dbReference type="SUPFAM" id="SSF56925">
    <property type="entry name" value="OMPA-like"/>
    <property type="match status" value="1"/>
</dbReference>
<dbReference type="Pfam" id="PF13505">
    <property type="entry name" value="OMP_b-brl"/>
    <property type="match status" value="1"/>
</dbReference>
<reference evidence="4" key="1">
    <citation type="submission" date="2022-12" db="EMBL/GenBank/DDBJ databases">
        <title>Reference genome sequencing for broad-spectrum identification of bacterial and archaeal isolates by mass spectrometry.</title>
        <authorList>
            <person name="Sekiguchi Y."/>
            <person name="Tourlousse D.M."/>
        </authorList>
    </citation>
    <scope>NUCLEOTIDE SEQUENCE</scope>
    <source>
        <strain evidence="4">H2</strain>
    </source>
</reference>
<evidence type="ECO:0000313" key="5">
    <source>
        <dbReference type="Proteomes" id="UP001144352"/>
    </source>
</evidence>
<dbReference type="Proteomes" id="UP001144352">
    <property type="component" value="Unassembled WGS sequence"/>
</dbReference>
<comment type="caution">
    <text evidence="4">The sequence shown here is derived from an EMBL/GenBank/DDBJ whole genome shotgun (WGS) entry which is preliminary data.</text>
</comment>
<dbReference type="EMBL" id="BSDS01000001">
    <property type="protein sequence ID" value="GLI37979.1"/>
    <property type="molecule type" value="Genomic_DNA"/>
</dbReference>
<organism evidence="4 5">
    <name type="scientific">Geobacter hydrogenophilus</name>
    <dbReference type="NCBI Taxonomy" id="40983"/>
    <lineage>
        <taxon>Bacteria</taxon>
        <taxon>Pseudomonadati</taxon>
        <taxon>Thermodesulfobacteriota</taxon>
        <taxon>Desulfuromonadia</taxon>
        <taxon>Geobacterales</taxon>
        <taxon>Geobacteraceae</taxon>
        <taxon>Geobacter</taxon>
    </lineage>
</organism>
<sequence>MKRLLIVAGIAVAVAGISGTALADSIKGRIGITGRLGFIVPAESDFDDRKLETDVGFIGGGGVIYGITDNVAAEIEVTHTEFGSNRVSGGDEGDFEVVNISLGGHYRFLLPQSKFVPYAGGGLDVLLSDYTRPSGTKAHVDTGVGVHINGGVDYFVTRQLVLNAEVKGVIAPEVDMSAEGRSGNFDPSGVASTVGVRFFFN</sequence>
<dbReference type="Gene3D" id="2.40.160.20">
    <property type="match status" value="1"/>
</dbReference>
<keyword evidence="5" id="KW-1185">Reference proteome</keyword>